<reference evidence="6" key="2">
    <citation type="journal article" date="2014" name="BMC Genomics">
        <title>A genomic perspective to assessing quality of mass-reared SIT flies used in Mediterranean fruit fly (Ceratitis capitata) eradication in California.</title>
        <authorList>
            <person name="Calla B."/>
            <person name="Hall B."/>
            <person name="Hou S."/>
            <person name="Geib S.M."/>
        </authorList>
    </citation>
    <scope>NUCLEOTIDE SEQUENCE</scope>
</reference>
<dbReference type="GO" id="GO:0051015">
    <property type="term" value="F:actin filament binding"/>
    <property type="evidence" value="ECO:0007669"/>
    <property type="project" value="InterPro"/>
</dbReference>
<feature type="domain" description="Gelsolin-like" evidence="3">
    <location>
        <begin position="70"/>
        <end position="152"/>
    </location>
</feature>
<proteinExistence type="evidence at transcript level"/>
<dbReference type="SMART" id="SM00262">
    <property type="entry name" value="GEL"/>
    <property type="match status" value="6"/>
</dbReference>
<dbReference type="PANTHER" id="PTHR11977">
    <property type="entry name" value="VILLIN"/>
    <property type="match status" value="1"/>
</dbReference>
<organism evidence="6">
    <name type="scientific">Ceratitis capitata</name>
    <name type="common">Mediterranean fruit fly</name>
    <name type="synonym">Tephritis capitata</name>
    <dbReference type="NCBI Taxonomy" id="7213"/>
    <lineage>
        <taxon>Eukaryota</taxon>
        <taxon>Metazoa</taxon>
        <taxon>Ecdysozoa</taxon>
        <taxon>Arthropoda</taxon>
        <taxon>Hexapoda</taxon>
        <taxon>Insecta</taxon>
        <taxon>Pterygota</taxon>
        <taxon>Neoptera</taxon>
        <taxon>Endopterygota</taxon>
        <taxon>Diptera</taxon>
        <taxon>Brachycera</taxon>
        <taxon>Muscomorpha</taxon>
        <taxon>Tephritoidea</taxon>
        <taxon>Tephritidae</taxon>
        <taxon>Ceratitis</taxon>
        <taxon>Ceratitis</taxon>
    </lineage>
</organism>
<dbReference type="FunFam" id="3.40.20.10:FF:000002">
    <property type="entry name" value="Gelsolin"/>
    <property type="match status" value="1"/>
</dbReference>
<gene>
    <name evidence="6" type="primary">GELS</name>
    <name evidence="5" type="ORF">CCAP1982_LOCUS2754</name>
</gene>
<dbReference type="KEGG" id="ccat:101455006"/>
<dbReference type="CDD" id="cd11288">
    <property type="entry name" value="gelsolin_S5_like"/>
    <property type="match status" value="1"/>
</dbReference>
<dbReference type="InterPro" id="IPR057226">
    <property type="entry name" value="DUF7904"/>
</dbReference>
<keyword evidence="2" id="KW-0732">Signal</keyword>
<dbReference type="Pfam" id="PF25480">
    <property type="entry name" value="DUF7904"/>
    <property type="match status" value="1"/>
</dbReference>
<feature type="domain" description="Gelsolin-like" evidence="3">
    <location>
        <begin position="191"/>
        <end position="256"/>
    </location>
</feature>
<dbReference type="GO" id="GO:0051014">
    <property type="term" value="P:actin filament severing"/>
    <property type="evidence" value="ECO:0007669"/>
    <property type="project" value="TreeGrafter"/>
</dbReference>
<evidence type="ECO:0000313" key="7">
    <source>
        <dbReference type="Proteomes" id="UP000606786"/>
    </source>
</evidence>
<dbReference type="GO" id="GO:0005737">
    <property type="term" value="C:cytoplasm"/>
    <property type="evidence" value="ECO:0007669"/>
    <property type="project" value="TreeGrafter"/>
</dbReference>
<dbReference type="GO" id="GO:0005546">
    <property type="term" value="F:phosphatidylinositol-4,5-bisphosphate binding"/>
    <property type="evidence" value="ECO:0007669"/>
    <property type="project" value="TreeGrafter"/>
</dbReference>
<feature type="domain" description="Gelsolin-like" evidence="3">
    <location>
        <begin position="682"/>
        <end position="754"/>
    </location>
</feature>
<dbReference type="GeneID" id="101455006"/>
<evidence type="ECO:0000256" key="1">
    <source>
        <dbReference type="ARBA" id="ARBA00022737"/>
    </source>
</evidence>
<accession>W8BFB5</accession>
<dbReference type="InterPro" id="IPR007123">
    <property type="entry name" value="Gelsolin-like_dom"/>
</dbReference>
<protein>
    <submittedName>
        <fullName evidence="5">(Mediterranean fruit fly) hypothetical protein</fullName>
    </submittedName>
    <submittedName>
        <fullName evidence="6">Gelsolin</fullName>
    </submittedName>
</protein>
<dbReference type="GO" id="GO:0015629">
    <property type="term" value="C:actin cytoskeleton"/>
    <property type="evidence" value="ECO:0007669"/>
    <property type="project" value="TreeGrafter"/>
</dbReference>
<dbReference type="AlphaFoldDB" id="W8BFB5"/>
<feature type="domain" description="DUF7904" evidence="4">
    <location>
        <begin position="466"/>
        <end position="548"/>
    </location>
</feature>
<dbReference type="CDD" id="cd11289">
    <property type="entry name" value="gelsolin_S2_like"/>
    <property type="match status" value="1"/>
</dbReference>
<dbReference type="EMBL" id="CAJHJT010000001">
    <property type="protein sequence ID" value="CAD6993969.1"/>
    <property type="molecule type" value="Genomic_DNA"/>
</dbReference>
<feature type="signal peptide" evidence="2">
    <location>
        <begin position="1"/>
        <end position="24"/>
    </location>
</feature>
<dbReference type="PANTHER" id="PTHR11977:SF123">
    <property type="entry name" value="GELSOLIN"/>
    <property type="match status" value="1"/>
</dbReference>
<dbReference type="GO" id="GO:0051016">
    <property type="term" value="P:barbed-end actin filament capping"/>
    <property type="evidence" value="ECO:0007669"/>
    <property type="project" value="TreeGrafter"/>
</dbReference>
<name>W8BFB5_CERCA</name>
<dbReference type="GO" id="GO:0008154">
    <property type="term" value="P:actin polymerization or depolymerization"/>
    <property type="evidence" value="ECO:0007669"/>
    <property type="project" value="TreeGrafter"/>
</dbReference>
<dbReference type="Gene3D" id="3.40.20.10">
    <property type="entry name" value="Severin"/>
    <property type="match status" value="6"/>
</dbReference>
<dbReference type="EMBL" id="GAMC01006570">
    <property type="protein sequence ID" value="JAB99985.1"/>
    <property type="molecule type" value="mRNA"/>
</dbReference>
<feature type="chain" id="PRO_5036288201" evidence="2">
    <location>
        <begin position="25"/>
        <end position="791"/>
    </location>
</feature>
<evidence type="ECO:0000259" key="4">
    <source>
        <dbReference type="Pfam" id="PF25480"/>
    </source>
</evidence>
<dbReference type="SUPFAM" id="SSF55753">
    <property type="entry name" value="Actin depolymerizing proteins"/>
    <property type="match status" value="6"/>
</dbReference>
<evidence type="ECO:0000259" key="3">
    <source>
        <dbReference type="Pfam" id="PF00626"/>
    </source>
</evidence>
<evidence type="ECO:0000313" key="5">
    <source>
        <dbReference type="EMBL" id="CAD6993969.1"/>
    </source>
</evidence>
<evidence type="ECO:0000256" key="2">
    <source>
        <dbReference type="SAM" id="SignalP"/>
    </source>
</evidence>
<keyword evidence="1" id="KW-0677">Repeat</keyword>
<dbReference type="InterPro" id="IPR029006">
    <property type="entry name" value="ADF-H/Gelsolin-like_dom_sf"/>
</dbReference>
<dbReference type="CTD" id="46008"/>
<evidence type="ECO:0000313" key="6">
    <source>
        <dbReference type="EMBL" id="JAB99985.1"/>
    </source>
</evidence>
<dbReference type="Proteomes" id="UP000606786">
    <property type="component" value="Unassembled WGS sequence"/>
</dbReference>
<reference evidence="6" key="1">
    <citation type="submission" date="2013-07" db="EMBL/GenBank/DDBJ databases">
        <authorList>
            <person name="Geib S."/>
        </authorList>
    </citation>
    <scope>NUCLEOTIDE SEQUENCE</scope>
</reference>
<dbReference type="Pfam" id="PF00626">
    <property type="entry name" value="Gelsolin"/>
    <property type="match status" value="4"/>
</dbReference>
<sequence>MAAKMAVICSILAVLILLPSGGQAFRKQSAQIQPQPQSTDKFAPNRVVMHSAFANAGRTPGLEIWRIENFEPVVYPKSNYGKFYTGDSFIVLNTIERKDKKLSWDIHFWLGSETSTDEAGAAAIYAVQLDDLLNGAPVQHREVQDHESQLFLSYFRNGVRYEKGGVGTGFRHVETNAAGEKRLFQVKGKRNVRVRQVNLSVSSMNKGDCFILDAGNEILVYVGPQAKRVEKLKAISAANQIRDQDHNGRARVEITDEFSSDLDKQHFFEVLGSGSPNQVPDEAAEQEDGAFETADANSVTLYKVSDARGGLKIEPISTKPLRQEMLDTNDAFILDTGSGIYVWLGRRATQKEKTDAMSKAQEFLSTKKYPAWTQVHRVVEGAESAPFKQYFATWRDAGMAHTRLVRSAMGYDSDDSDLTELIDVEDLKKSGGSAMGFMPDNGENDIEEVVQYVSSHGRGDTLRNVIQMKTNMPLLGFAAYVITYKYNNKNGESGAIVYVWEGVKATRAAKERAFEDALALALERNGILVRTTQGNEPRHFLKIFKGKLLTSYTSIPTKPQLYRIRGTDASDVHASEVAADSASLASKDVFALITLDDHKVYIWVGLAASKFEKDMAIARFSQYWPDQVVEVIEEGAEPDNFWDILHGEGIYDRSMIEATKPLLEPRLFHGRLNGQRLEVEEITHFEQADLDTNDVMLLDAGDEIYMWVGAGATAEENGRILDLAKKYIEDEPTERTIDTVTVIRVEQGNEPRAFTRMFPSWEAGYWQPTPSNDDIRKHVEDSNDIFDSNEI</sequence>
<reference evidence="5" key="3">
    <citation type="submission" date="2020-11" db="EMBL/GenBank/DDBJ databases">
        <authorList>
            <person name="Whitehead M."/>
        </authorList>
    </citation>
    <scope>NUCLEOTIDE SEQUENCE</scope>
    <source>
        <strain evidence="5">EGII</strain>
    </source>
</reference>
<keyword evidence="7" id="KW-1185">Reference proteome</keyword>
<dbReference type="OrthoDB" id="6375767at2759"/>
<dbReference type="PRINTS" id="PR00597">
    <property type="entry name" value="GELSOLIN"/>
</dbReference>
<dbReference type="CDD" id="cd11290">
    <property type="entry name" value="gelsolin_S1_like"/>
    <property type="match status" value="1"/>
</dbReference>
<feature type="domain" description="Gelsolin-like" evidence="3">
    <location>
        <begin position="319"/>
        <end position="387"/>
    </location>
</feature>
<dbReference type="CDD" id="cd11291">
    <property type="entry name" value="gelsolin_S6_like"/>
    <property type="match status" value="1"/>
</dbReference>
<dbReference type="CDD" id="cd11292">
    <property type="entry name" value="gelsolin_S3_like"/>
    <property type="match status" value="1"/>
</dbReference>
<dbReference type="InterPro" id="IPR007122">
    <property type="entry name" value="Villin/Gelsolin"/>
</dbReference>